<dbReference type="InterPro" id="IPR047187">
    <property type="entry name" value="SF1_C_Upf1"/>
</dbReference>
<evidence type="ECO:0000259" key="5">
    <source>
        <dbReference type="Pfam" id="PF13086"/>
    </source>
</evidence>
<keyword evidence="1" id="KW-0547">Nucleotide-binding</keyword>
<dbReference type="FunFam" id="3.40.50.300:FF:000326">
    <property type="entry name" value="P-loop containing nucleoside triphosphate hydrolase"/>
    <property type="match status" value="1"/>
</dbReference>
<dbReference type="Pfam" id="PF13086">
    <property type="entry name" value="AAA_11"/>
    <property type="match status" value="1"/>
</dbReference>
<evidence type="ECO:0000256" key="4">
    <source>
        <dbReference type="ARBA" id="ARBA00022840"/>
    </source>
</evidence>
<gene>
    <name evidence="7" type="ORF">METZ01_LOCUS61697</name>
</gene>
<proteinExistence type="predicted"/>
<dbReference type="Pfam" id="PF13087">
    <property type="entry name" value="AAA_12"/>
    <property type="match status" value="1"/>
</dbReference>
<evidence type="ECO:0000256" key="2">
    <source>
        <dbReference type="ARBA" id="ARBA00022801"/>
    </source>
</evidence>
<accession>A0A381T542</accession>
<evidence type="ECO:0000256" key="3">
    <source>
        <dbReference type="ARBA" id="ARBA00022806"/>
    </source>
</evidence>
<dbReference type="GO" id="GO:0000184">
    <property type="term" value="P:nuclear-transcribed mRNA catabolic process, nonsense-mediated decay"/>
    <property type="evidence" value="ECO:0007669"/>
    <property type="project" value="TreeGrafter"/>
</dbReference>
<protein>
    <recommendedName>
        <fullName evidence="8">AAA+ ATPase domain-containing protein</fullName>
    </recommendedName>
</protein>
<dbReference type="PANTHER" id="PTHR10887:SF517">
    <property type="entry name" value="RNA HELICASE NONSENSE MRNA REDUCING FACTOR"/>
    <property type="match status" value="1"/>
</dbReference>
<keyword evidence="4" id="KW-0067">ATP-binding</keyword>
<dbReference type="InterPro" id="IPR041677">
    <property type="entry name" value="DNA2/NAM7_AAA_11"/>
</dbReference>
<dbReference type="GO" id="GO:0003724">
    <property type="term" value="F:RNA helicase activity"/>
    <property type="evidence" value="ECO:0007669"/>
    <property type="project" value="TreeGrafter"/>
</dbReference>
<dbReference type="GO" id="GO:0005524">
    <property type="term" value="F:ATP binding"/>
    <property type="evidence" value="ECO:0007669"/>
    <property type="project" value="UniProtKB-KW"/>
</dbReference>
<organism evidence="7">
    <name type="scientific">marine metagenome</name>
    <dbReference type="NCBI Taxonomy" id="408172"/>
    <lineage>
        <taxon>unclassified sequences</taxon>
        <taxon>metagenomes</taxon>
        <taxon>ecological metagenomes</taxon>
    </lineage>
</organism>
<dbReference type="AlphaFoldDB" id="A0A381T542"/>
<sequence>MPDGNRDVSARSSLCVADDPEELPARFNRSQDHHEAYLNLIRWELEDELATTEKRLREWPDGRLAANGIALFNLIAKTDGWLFGQRIVKLLRRDRQAFGMHRFRQGDIVMLSRHNPLSEKPIEAIVSDRTRFFIRIVLPEAPTGLRRGTWRMDRGANKVAHDRMRDALNSIFEEDGGAPLRDLLLGLVHDPVGTASLIPQLKVARSRPTSLAPDLNEAQREAALAALERRLTLIQGPPGTGKTHTGVRILEAWAKQDLGTILAVADSNVAVDNLLEGLLSLGIRAVRLGQPVKVRESLRTATMDARMEEHPLRREIDHLLESNEKLGRRVKGMKGKEKGLTYRELSRGWKEVRRIESQMRDDILDRSQVLCCTCIGSGHELLDGRRFSRVLIDEATQATEPAALVPLVRGARQIVLIGDHRQLPPTVISQRAENGGLNRSLFERLAEMGIEPLLLRTQYRMHPAISAFPNGRFYDGLLEDGVTSEDRPTPAGLLWPDWDMPIAFLPVEGGEVKAPDGASKENPTEAAWIARLLEGLLDAGELSQQDIGIITPYAGQVRAIRDSVPERYDGVEVHTVDGYQGREKEVILFSCVRSNSEGNVGFLADSRRLNVALTRAKRGLIVIGDPETLRCDEDWSAWLEHVRSRKLEAWHLLGMA</sequence>
<dbReference type="EMBL" id="UINC01003737">
    <property type="protein sequence ID" value="SVA08843.1"/>
    <property type="molecule type" value="Genomic_DNA"/>
</dbReference>
<keyword evidence="2" id="KW-0378">Hydrolase</keyword>
<keyword evidence="3" id="KW-0347">Helicase</keyword>
<dbReference type="PANTHER" id="PTHR10887">
    <property type="entry name" value="DNA2/NAM7 HELICASE FAMILY"/>
    <property type="match status" value="1"/>
</dbReference>
<evidence type="ECO:0000313" key="7">
    <source>
        <dbReference type="EMBL" id="SVA08843.1"/>
    </source>
</evidence>
<dbReference type="GO" id="GO:0016787">
    <property type="term" value="F:hydrolase activity"/>
    <property type="evidence" value="ECO:0007669"/>
    <property type="project" value="UniProtKB-KW"/>
</dbReference>
<dbReference type="Gene3D" id="2.40.30.270">
    <property type="match status" value="1"/>
</dbReference>
<dbReference type="InterPro" id="IPR027417">
    <property type="entry name" value="P-loop_NTPase"/>
</dbReference>
<dbReference type="Gene3D" id="3.40.50.300">
    <property type="entry name" value="P-loop containing nucleotide triphosphate hydrolases"/>
    <property type="match status" value="2"/>
</dbReference>
<evidence type="ECO:0000256" key="1">
    <source>
        <dbReference type="ARBA" id="ARBA00022741"/>
    </source>
</evidence>
<dbReference type="GO" id="GO:0005694">
    <property type="term" value="C:chromosome"/>
    <property type="evidence" value="ECO:0007669"/>
    <property type="project" value="UniProtKB-ARBA"/>
</dbReference>
<name>A0A381T542_9ZZZZ</name>
<feature type="domain" description="DNA2/NAM7 helicase-like C-terminal" evidence="6">
    <location>
        <begin position="437"/>
        <end position="626"/>
    </location>
</feature>
<evidence type="ECO:0000259" key="6">
    <source>
        <dbReference type="Pfam" id="PF13087"/>
    </source>
</evidence>
<feature type="domain" description="DNA2/NAM7 helicase helicase" evidence="5">
    <location>
        <begin position="215"/>
        <end position="430"/>
    </location>
</feature>
<dbReference type="InterPro" id="IPR041679">
    <property type="entry name" value="DNA2/NAM7-like_C"/>
</dbReference>
<evidence type="ECO:0008006" key="8">
    <source>
        <dbReference type="Google" id="ProtNLM"/>
    </source>
</evidence>
<dbReference type="InterPro" id="IPR045055">
    <property type="entry name" value="DNA2/NAM7-like"/>
</dbReference>
<dbReference type="GO" id="GO:0005737">
    <property type="term" value="C:cytoplasm"/>
    <property type="evidence" value="ECO:0007669"/>
    <property type="project" value="TreeGrafter"/>
</dbReference>
<reference evidence="7" key="1">
    <citation type="submission" date="2018-05" db="EMBL/GenBank/DDBJ databases">
        <authorList>
            <person name="Lanie J.A."/>
            <person name="Ng W.-L."/>
            <person name="Kazmierczak K.M."/>
            <person name="Andrzejewski T.M."/>
            <person name="Davidsen T.M."/>
            <person name="Wayne K.J."/>
            <person name="Tettelin H."/>
            <person name="Glass J.I."/>
            <person name="Rusch D."/>
            <person name="Podicherti R."/>
            <person name="Tsui H.-C.T."/>
            <person name="Winkler M.E."/>
        </authorList>
    </citation>
    <scope>NUCLEOTIDE SEQUENCE</scope>
</reference>
<dbReference type="SUPFAM" id="SSF52540">
    <property type="entry name" value="P-loop containing nucleoside triphosphate hydrolases"/>
    <property type="match status" value="1"/>
</dbReference>
<dbReference type="CDD" id="cd18808">
    <property type="entry name" value="SF1_C_Upf1"/>
    <property type="match status" value="1"/>
</dbReference>